<reference evidence="5" key="1">
    <citation type="submission" date="2016-10" db="EMBL/GenBank/DDBJ databases">
        <authorList>
            <person name="Varghese N."/>
            <person name="Submissions S."/>
        </authorList>
    </citation>
    <scope>NUCLEOTIDE SEQUENCE [LARGE SCALE GENOMIC DNA]</scope>
    <source>
        <strain evidence="5">DSM 17834</strain>
    </source>
</reference>
<dbReference type="PROSITE" id="PS51257">
    <property type="entry name" value="PROKAR_LIPOPROTEIN"/>
    <property type="match status" value="1"/>
</dbReference>
<dbReference type="EMBL" id="FOWX01000015">
    <property type="protein sequence ID" value="SFP66246.1"/>
    <property type="molecule type" value="Genomic_DNA"/>
</dbReference>
<evidence type="ECO:0000313" key="4">
    <source>
        <dbReference type="EMBL" id="SFP66246.1"/>
    </source>
</evidence>
<name>A0A1I5S7M2_9PSED</name>
<dbReference type="Proteomes" id="UP000198784">
    <property type="component" value="Unassembled WGS sequence"/>
</dbReference>
<evidence type="ECO:0000256" key="1">
    <source>
        <dbReference type="SAM" id="MobiDB-lite"/>
    </source>
</evidence>
<keyword evidence="2" id="KW-0732">Signal</keyword>
<feature type="signal peptide" evidence="2">
    <location>
        <begin position="1"/>
        <end position="23"/>
    </location>
</feature>
<evidence type="ECO:0000313" key="5">
    <source>
        <dbReference type="Proteomes" id="UP000198784"/>
    </source>
</evidence>
<sequence>MRSLHFSPPLLLLLAALTLQGCAVLQPPAQFYQLEQGRPELPQDDKGPALLLGPLKLADYLLRENLVQRELDDSLSLSQQTRWAGSLQDDVGQLLLRQLAGQLDTSRVALYPDRVGFATEVQVVLNISRLDSGVQQPAVLEAQWRLLDAAGAQRGSRVVRLQAEHGGTVTEQVRAQSQLLQQLAGELASAIKAMPVAEAAPARKPVVSAPPKPPVKSPPVPVLEPATQTEVFRF</sequence>
<dbReference type="SUPFAM" id="SSF159594">
    <property type="entry name" value="XCC0632-like"/>
    <property type="match status" value="1"/>
</dbReference>
<keyword evidence="5" id="KW-1185">Reference proteome</keyword>
<dbReference type="RefSeq" id="WP_090501549.1">
    <property type="nucleotide sequence ID" value="NZ_FOWX01000015.1"/>
</dbReference>
<accession>A0A1I5S7M2</accession>
<dbReference type="STRING" id="289003.SAMN05216190_11531"/>
<dbReference type="InterPro" id="IPR005586">
    <property type="entry name" value="ABC_trans_aux"/>
</dbReference>
<dbReference type="AlphaFoldDB" id="A0A1I5S7M2"/>
<proteinExistence type="predicted"/>
<feature type="compositionally biased region" description="Pro residues" evidence="1">
    <location>
        <begin position="208"/>
        <end position="222"/>
    </location>
</feature>
<feature type="region of interest" description="Disordered" evidence="1">
    <location>
        <begin position="202"/>
        <end position="222"/>
    </location>
</feature>
<feature type="domain" description="ABC-type transport auxiliary lipoprotein component" evidence="3">
    <location>
        <begin position="32"/>
        <end position="188"/>
    </location>
</feature>
<evidence type="ECO:0000256" key="2">
    <source>
        <dbReference type="SAM" id="SignalP"/>
    </source>
</evidence>
<gene>
    <name evidence="4" type="ORF">SAMN05216190_11531</name>
</gene>
<protein>
    <recommendedName>
        <fullName evidence="3">ABC-type transport auxiliary lipoprotein component domain-containing protein</fullName>
    </recommendedName>
</protein>
<organism evidence="4 5">
    <name type="scientific">Pseudomonas borbori</name>
    <dbReference type="NCBI Taxonomy" id="289003"/>
    <lineage>
        <taxon>Bacteria</taxon>
        <taxon>Pseudomonadati</taxon>
        <taxon>Pseudomonadota</taxon>
        <taxon>Gammaproteobacteria</taxon>
        <taxon>Pseudomonadales</taxon>
        <taxon>Pseudomonadaceae</taxon>
        <taxon>Pseudomonas</taxon>
    </lineage>
</organism>
<evidence type="ECO:0000259" key="3">
    <source>
        <dbReference type="Pfam" id="PF03886"/>
    </source>
</evidence>
<dbReference type="Gene3D" id="3.40.50.10610">
    <property type="entry name" value="ABC-type transport auxiliary lipoprotein component"/>
    <property type="match status" value="1"/>
</dbReference>
<dbReference type="Pfam" id="PF03886">
    <property type="entry name" value="ABC_trans_aux"/>
    <property type="match status" value="1"/>
</dbReference>
<feature type="chain" id="PRO_5011516174" description="ABC-type transport auxiliary lipoprotein component domain-containing protein" evidence="2">
    <location>
        <begin position="24"/>
        <end position="234"/>
    </location>
</feature>
<dbReference type="OrthoDB" id="7025370at2"/>